<keyword evidence="2" id="KW-0472">Membrane</keyword>
<feature type="transmembrane region" description="Helical" evidence="2">
    <location>
        <begin position="148"/>
        <end position="169"/>
    </location>
</feature>
<dbReference type="GeneID" id="85326252"/>
<gene>
    <name evidence="3" type="ORF">B0T26DRAFT_729844</name>
</gene>
<evidence type="ECO:0000313" key="4">
    <source>
        <dbReference type="Proteomes" id="UP001172101"/>
    </source>
</evidence>
<keyword evidence="4" id="KW-1185">Reference proteome</keyword>
<name>A0AA39ZT51_9PEZI</name>
<dbReference type="RefSeq" id="XP_060289969.1">
    <property type="nucleotide sequence ID" value="XM_060442982.1"/>
</dbReference>
<keyword evidence="2" id="KW-0812">Transmembrane</keyword>
<evidence type="ECO:0000256" key="2">
    <source>
        <dbReference type="SAM" id="Phobius"/>
    </source>
</evidence>
<keyword evidence="2" id="KW-1133">Transmembrane helix</keyword>
<dbReference type="AlphaFoldDB" id="A0AA39ZT51"/>
<evidence type="ECO:0000313" key="3">
    <source>
        <dbReference type="EMBL" id="KAK0703110.1"/>
    </source>
</evidence>
<accession>A0AA39ZT51</accession>
<evidence type="ECO:0000256" key="1">
    <source>
        <dbReference type="SAM" id="MobiDB-lite"/>
    </source>
</evidence>
<feature type="transmembrane region" description="Helical" evidence="2">
    <location>
        <begin position="125"/>
        <end position="142"/>
    </location>
</feature>
<dbReference type="Proteomes" id="UP001172101">
    <property type="component" value="Unassembled WGS sequence"/>
</dbReference>
<proteinExistence type="predicted"/>
<feature type="compositionally biased region" description="Basic residues" evidence="1">
    <location>
        <begin position="29"/>
        <end position="42"/>
    </location>
</feature>
<comment type="caution">
    <text evidence="3">The sequence shown here is derived from an EMBL/GenBank/DDBJ whole genome shotgun (WGS) entry which is preliminary data.</text>
</comment>
<organism evidence="3 4">
    <name type="scientific">Lasiosphaeria miniovina</name>
    <dbReference type="NCBI Taxonomy" id="1954250"/>
    <lineage>
        <taxon>Eukaryota</taxon>
        <taxon>Fungi</taxon>
        <taxon>Dikarya</taxon>
        <taxon>Ascomycota</taxon>
        <taxon>Pezizomycotina</taxon>
        <taxon>Sordariomycetes</taxon>
        <taxon>Sordariomycetidae</taxon>
        <taxon>Sordariales</taxon>
        <taxon>Lasiosphaeriaceae</taxon>
        <taxon>Lasiosphaeria</taxon>
    </lineage>
</organism>
<feature type="region of interest" description="Disordered" evidence="1">
    <location>
        <begin position="17"/>
        <end position="47"/>
    </location>
</feature>
<protein>
    <submittedName>
        <fullName evidence="3">Uncharacterized protein</fullName>
    </submittedName>
</protein>
<dbReference type="EMBL" id="JAUIRO010000008">
    <property type="protein sequence ID" value="KAK0703110.1"/>
    <property type="molecule type" value="Genomic_DNA"/>
</dbReference>
<sequence length="189" mass="21926">MREGLWISQLGDSWSIRRNLNRNSPSRGPRARPRKRGKKTPHPRNEKKPRLVAARVWVVKELLDKSCVSCRLCVYETSRGKGLTIPSFSIGRHRMVALELGSTRPRCCVRHAHRTERMRRRRREFPLGWVLFLSSASSSSLIQFRHSFLRLITAVLVLSLCVCVCVCHFDLPLSLLYMCAYMCCFCWCC</sequence>
<reference evidence="3" key="1">
    <citation type="submission" date="2023-06" db="EMBL/GenBank/DDBJ databases">
        <title>Genome-scale phylogeny and comparative genomics of the fungal order Sordariales.</title>
        <authorList>
            <consortium name="Lawrence Berkeley National Laboratory"/>
            <person name="Hensen N."/>
            <person name="Bonometti L."/>
            <person name="Westerberg I."/>
            <person name="Brannstrom I.O."/>
            <person name="Guillou S."/>
            <person name="Cros-Aarteil S."/>
            <person name="Calhoun S."/>
            <person name="Haridas S."/>
            <person name="Kuo A."/>
            <person name="Mondo S."/>
            <person name="Pangilinan J."/>
            <person name="Riley R."/>
            <person name="LaButti K."/>
            <person name="Andreopoulos B."/>
            <person name="Lipzen A."/>
            <person name="Chen C."/>
            <person name="Yanf M."/>
            <person name="Daum C."/>
            <person name="Ng V."/>
            <person name="Clum A."/>
            <person name="Steindorff A."/>
            <person name="Ohm R."/>
            <person name="Martin F."/>
            <person name="Silar P."/>
            <person name="Natvig D."/>
            <person name="Lalanne C."/>
            <person name="Gautier V."/>
            <person name="Ament-velasquez S.L."/>
            <person name="Kruys A."/>
            <person name="Hutchinson M.I."/>
            <person name="Powell A.J."/>
            <person name="Barry K."/>
            <person name="Miller A.N."/>
            <person name="Grigoriev I.V."/>
            <person name="Debuchy R."/>
            <person name="Gladieux P."/>
            <person name="Thoren M.H."/>
            <person name="Johannesson H."/>
        </authorList>
    </citation>
    <scope>NUCLEOTIDE SEQUENCE</scope>
    <source>
        <strain evidence="3">SMH2392-1A</strain>
    </source>
</reference>